<accession>A0A177FEJ0</accession>
<dbReference type="OrthoDB" id="2394218at2759"/>
<evidence type="ECO:0000313" key="3">
    <source>
        <dbReference type="Proteomes" id="UP000077002"/>
    </source>
</evidence>
<evidence type="ECO:0000256" key="1">
    <source>
        <dbReference type="SAM" id="MobiDB-lite"/>
    </source>
</evidence>
<evidence type="ECO:0000313" key="2">
    <source>
        <dbReference type="EMBL" id="OAG41619.1"/>
    </source>
</evidence>
<dbReference type="AlphaFoldDB" id="A0A177FEJ0"/>
<feature type="region of interest" description="Disordered" evidence="1">
    <location>
        <begin position="580"/>
        <end position="604"/>
    </location>
</feature>
<dbReference type="PANTHER" id="PTHR42749">
    <property type="entry name" value="CELL SHAPE-DETERMINING PROTEIN MREB"/>
    <property type="match status" value="1"/>
</dbReference>
<evidence type="ECO:0008006" key="4">
    <source>
        <dbReference type="Google" id="ProtNLM"/>
    </source>
</evidence>
<dbReference type="PANTHER" id="PTHR42749:SF1">
    <property type="entry name" value="CELL SHAPE-DETERMINING PROTEIN MREB"/>
    <property type="match status" value="1"/>
</dbReference>
<dbReference type="InterPro" id="IPR043129">
    <property type="entry name" value="ATPase_NBD"/>
</dbReference>
<comment type="caution">
    <text evidence="2">The sequence shown here is derived from an EMBL/GenBank/DDBJ whole genome shotgun (WGS) entry which is preliminary data.</text>
</comment>
<dbReference type="Gene3D" id="3.90.640.10">
    <property type="entry name" value="Actin, Chain A, domain 4"/>
    <property type="match status" value="1"/>
</dbReference>
<dbReference type="Gene3D" id="3.30.420.40">
    <property type="match status" value="2"/>
</dbReference>
<dbReference type="Proteomes" id="UP000077002">
    <property type="component" value="Unassembled WGS sequence"/>
</dbReference>
<dbReference type="RefSeq" id="XP_022513571.1">
    <property type="nucleotide sequence ID" value="XM_022654056.1"/>
</dbReference>
<protein>
    <recommendedName>
        <fullName evidence="4">Actin-like ATPase domain-containing protein</fullName>
    </recommendedName>
</protein>
<dbReference type="SUPFAM" id="SSF53067">
    <property type="entry name" value="Actin-like ATPase domain"/>
    <property type="match status" value="1"/>
</dbReference>
<organism evidence="2 3">
    <name type="scientific">Fonsecaea monophora</name>
    <dbReference type="NCBI Taxonomy" id="254056"/>
    <lineage>
        <taxon>Eukaryota</taxon>
        <taxon>Fungi</taxon>
        <taxon>Dikarya</taxon>
        <taxon>Ascomycota</taxon>
        <taxon>Pezizomycotina</taxon>
        <taxon>Eurotiomycetes</taxon>
        <taxon>Chaetothyriomycetidae</taxon>
        <taxon>Chaetothyriales</taxon>
        <taxon>Herpotrichiellaceae</taxon>
        <taxon>Fonsecaea</taxon>
    </lineage>
</organism>
<gene>
    <name evidence="2" type="ORF">AYO21_04083</name>
</gene>
<keyword evidence="3" id="KW-1185">Reference proteome</keyword>
<sequence>MAGNAQPELVIGVDFGMSQTGVAYCTAPWTNPSTFQSWTTIASELFNKAPSRLAYDHGTANIKSWGFFADVADKTVDIKEYFKLHLDPEYGEWKLLSHQDARRYYLDYMRCVHDHIARYFQTRYAQWATMRVEWNFSVPTTWKHAGMVRDLLEILKLAGFGRDGPYHSSVVTLTEAEAAAVCVAKQMLKRDDVILVCDAGGGTTDVNIMKVKSEMGETLRLEQLLQVEGREVGSALIDIKVQQHLASRLALVPEILHPPETAERMMLGRFERFKCSFGSPGMTAPKLFLPVVGLPAGLDYPQAGIRDSHMEIDQDTIQHLFDEQVDGLLELIEEQLHALKRNRPGEQVSYLIMSGGLSASEYIQRRVKTHFESGAGAEIPNIRGLRMLLAENLQLAVVQGLVSYRAQEISKGRPPIEQRCAPVSYGVVVNQKYSQQRHFGQRVVRDKRDGQRWAVDQIEWLIRKGDKVTDNGLEKMFKAKLSPAQYRKPWQAQFVVSTRPIDALPQSMAEKDHVRTLCTVTVDLQLVDRHVRNKHWWNFGERYELAHFRLRLIPGSFDLKFRLLSGGRLVNSEDDQVKVDWSGGGSHRQSTTSNDDLDQWHTMS</sequence>
<dbReference type="EMBL" id="LVKK01000022">
    <property type="protein sequence ID" value="OAG41619.1"/>
    <property type="molecule type" value="Genomic_DNA"/>
</dbReference>
<proteinExistence type="predicted"/>
<reference evidence="2 3" key="1">
    <citation type="submission" date="2016-03" db="EMBL/GenBank/DDBJ databases">
        <title>Draft genome sequence of the Fonsecaea monophora CBS 269.37.</title>
        <authorList>
            <person name="Bombassaro A."/>
            <person name="Vinicius W.A."/>
            <person name="De Hoog S."/>
            <person name="Sun J."/>
            <person name="Souza E.M."/>
            <person name="Raittz R.T."/>
            <person name="Costa F."/>
            <person name="Leao A.C."/>
            <person name="Tadra-Sfeir M.Z."/>
            <person name="Baura V."/>
            <person name="Balsanelli E."/>
            <person name="Pedrosa F.O."/>
            <person name="Moreno L.F."/>
            <person name="Steffens M.B."/>
            <person name="Xi L."/>
            <person name="Bocca A.L."/>
            <person name="Felipe M.S."/>
            <person name="Teixeira M."/>
            <person name="Telles Filho F.Q."/>
            <person name="Azevedo C.M."/>
            <person name="Gomes R."/>
            <person name="Vicente V.A."/>
        </authorList>
    </citation>
    <scope>NUCLEOTIDE SEQUENCE [LARGE SCALE GENOMIC DNA]</scope>
    <source>
        <strain evidence="2 3">CBS 269.37</strain>
    </source>
</reference>
<dbReference type="GeneID" id="34599253"/>
<dbReference type="CDD" id="cd10170">
    <property type="entry name" value="ASKHA_NBD_HSP70"/>
    <property type="match status" value="1"/>
</dbReference>
<name>A0A177FEJ0_9EURO</name>